<accession>A0A0A9C3M5</accession>
<sequence length="39" mass="4351">MHFVKTPPAPFQKRTSLTNVNILALRETLYDAAVSLGYS</sequence>
<protein>
    <submittedName>
        <fullName evidence="1">Uncharacterized protein</fullName>
    </submittedName>
</protein>
<dbReference type="AlphaFoldDB" id="A0A0A9C3M5"/>
<reference evidence="1" key="2">
    <citation type="journal article" date="2015" name="Data Brief">
        <title>Shoot transcriptome of the giant reed, Arundo donax.</title>
        <authorList>
            <person name="Barrero R.A."/>
            <person name="Guerrero F.D."/>
            <person name="Moolhuijzen P."/>
            <person name="Goolsby J.A."/>
            <person name="Tidwell J."/>
            <person name="Bellgard S.E."/>
            <person name="Bellgard M.I."/>
        </authorList>
    </citation>
    <scope>NUCLEOTIDE SEQUENCE</scope>
    <source>
        <tissue evidence="1">Shoot tissue taken approximately 20 cm above the soil surface</tissue>
    </source>
</reference>
<proteinExistence type="predicted"/>
<evidence type="ECO:0000313" key="1">
    <source>
        <dbReference type="EMBL" id="JAD70914.1"/>
    </source>
</evidence>
<dbReference type="EMBL" id="GBRH01226981">
    <property type="protein sequence ID" value="JAD70914.1"/>
    <property type="molecule type" value="Transcribed_RNA"/>
</dbReference>
<name>A0A0A9C3M5_ARUDO</name>
<organism evidence="1">
    <name type="scientific">Arundo donax</name>
    <name type="common">Giant reed</name>
    <name type="synonym">Donax arundinaceus</name>
    <dbReference type="NCBI Taxonomy" id="35708"/>
    <lineage>
        <taxon>Eukaryota</taxon>
        <taxon>Viridiplantae</taxon>
        <taxon>Streptophyta</taxon>
        <taxon>Embryophyta</taxon>
        <taxon>Tracheophyta</taxon>
        <taxon>Spermatophyta</taxon>
        <taxon>Magnoliopsida</taxon>
        <taxon>Liliopsida</taxon>
        <taxon>Poales</taxon>
        <taxon>Poaceae</taxon>
        <taxon>PACMAD clade</taxon>
        <taxon>Arundinoideae</taxon>
        <taxon>Arundineae</taxon>
        <taxon>Arundo</taxon>
    </lineage>
</organism>
<reference evidence="1" key="1">
    <citation type="submission" date="2014-09" db="EMBL/GenBank/DDBJ databases">
        <authorList>
            <person name="Magalhaes I.L.F."/>
            <person name="Oliveira U."/>
            <person name="Santos F.R."/>
            <person name="Vidigal T.H.D.A."/>
            <person name="Brescovit A.D."/>
            <person name="Santos A.J."/>
        </authorList>
    </citation>
    <scope>NUCLEOTIDE SEQUENCE</scope>
    <source>
        <tissue evidence="1">Shoot tissue taken approximately 20 cm above the soil surface</tissue>
    </source>
</reference>